<dbReference type="GO" id="GO:0016558">
    <property type="term" value="P:protein import into peroxisome matrix"/>
    <property type="evidence" value="ECO:0007669"/>
    <property type="project" value="TreeGrafter"/>
</dbReference>
<keyword evidence="8" id="KW-1185">Reference proteome</keyword>
<evidence type="ECO:0000313" key="7">
    <source>
        <dbReference type="EMBL" id="KAK1745455.1"/>
    </source>
</evidence>
<dbReference type="PROSITE" id="PS00674">
    <property type="entry name" value="AAA"/>
    <property type="match status" value="1"/>
</dbReference>
<sequence>MVCPRSSSVVWIKVLTRGPRTVGGPEVRVLPVIKAMFSPEATDENEQEDEMISLDRRDNTNGLFFIIIIVGLFLMNKMIGVDFVAWGSANRSHTGHHHHIIFILAQPFLARFITFIVKRDELTPKVDVLPHHFQKFVDGINYVEVDSGRDDVKRYAAVIKSKQPSSSNNNEENNNYDPVTIRAWMTIVYSGSPIGNQAAAELSNVIASSLFDSVLFETPGCNWINSAMKPFEFVLVNEPRLKAFAESNPDRHAFEEYFTSQLCSSSGNDGGSDPITAVCAFPNLGKDATLISPLPQSGINEASYSHLASFIRNAPQEQITQFWKLSAKSYIEELKHKHERINEHVGTWFSTNGMGVAWLHLRIDSAPNVTLFLPYIAVKLQIINHDPRNCNDAVAAVGPAAANASDETDGQNRESTQRKIKRKRGYKHDENATVYITQEDLDRNNSSMTNDDDNTMMLSDGVICHLSKTNGSLLVGNKKGDRITAAATQERSSSLKGTQAMSAYIQPLPRTCIVEGSSATVREIGCLSPLMMGTFNHIWDYDNDITDIAKTSNGDSSDRKNNSTAEEERQLRQFFLSKRHNDANVKNEQQLHPSCRSTTTPLWKPRQRLLTIGSIFATPVLSTYCDCYDRLFHGGNCKESIDNVRLYQVVDIQSSQKSDNDNDDDDMNDDPGEGLLEKNRDKVAYIVSPLTHLTLQPRQTNDGLHEYGFTWRLPRPSFILSYIQSIDNNSTKQKSQSLAFGCVSNLMSKSKPNAIYHPSAKLLADAIYLQGVVVMKNTAAFLPSNCPRIVHVIGESENNIRGCIDEAADMMGMRSLHVGGLAAFLVHYNSIYNRDDTRSILTGGLSDKLKGLTAALEVANQCSPCLVHIEGIENELTPTTGQMADVSGREEEERRILQVISDNTISSRCFTSSRSSNSRIGQNVFLSSCTTPKVIVVFSTSDSLPPGPISSSLQQTSISIVSPDTNYARALWGDDVDGTFESLSSSLIGLSARDITYLRQGFVHEWTKGSLSDVDKEAKTLSPISILEPLIKELEASRSFTQPSRKGGAGGSNTLPLATSSLPNVRWEDVGGMENIRKEIMDAVELPLKYPHFFQGSQRSGILLFGPPGTGKTLVAKAVARECGLPFLSIKGPELLGSYVGESEANIRAVFDAARSAALHSGGSGSGGGGGYSGASVLFFDELDSLAPRRGDTGFGDGVMDRVVSTLLGELDGGETKSSTKGNVEARIIVIGATNRPDLLDPSLLRPGRFDRLLYLGPAKTKETMLQILKAQTRKFKFEPGSDPDSILQQAMESFPPTLSGADLSAVASKALMRGLKRVCDRVEKEAELLNRNRYPSDMEIGVDDVMESWSKEQLEPVMCVEDFVEAAKSVVPSISQKDLDNFEKLQQQFASR</sequence>
<reference evidence="7" key="1">
    <citation type="submission" date="2023-06" db="EMBL/GenBank/DDBJ databases">
        <title>Survivors Of The Sea: Transcriptome response of Skeletonema marinoi to long-term dormancy.</title>
        <authorList>
            <person name="Pinder M.I.M."/>
            <person name="Kourtchenko O."/>
            <person name="Robertson E.K."/>
            <person name="Larsson T."/>
            <person name="Maumus F."/>
            <person name="Osuna-Cruz C.M."/>
            <person name="Vancaester E."/>
            <person name="Stenow R."/>
            <person name="Vandepoele K."/>
            <person name="Ploug H."/>
            <person name="Bruchert V."/>
            <person name="Godhe A."/>
            <person name="Topel M."/>
        </authorList>
    </citation>
    <scope>NUCLEOTIDE SEQUENCE</scope>
    <source>
        <strain evidence="7">R05AC</strain>
    </source>
</reference>
<organism evidence="7 8">
    <name type="scientific">Skeletonema marinoi</name>
    <dbReference type="NCBI Taxonomy" id="267567"/>
    <lineage>
        <taxon>Eukaryota</taxon>
        <taxon>Sar</taxon>
        <taxon>Stramenopiles</taxon>
        <taxon>Ochrophyta</taxon>
        <taxon>Bacillariophyta</taxon>
        <taxon>Coscinodiscophyceae</taxon>
        <taxon>Thalassiosirophycidae</taxon>
        <taxon>Thalassiosirales</taxon>
        <taxon>Skeletonemataceae</taxon>
        <taxon>Skeletonema</taxon>
        <taxon>Skeletonema marinoi-dohrnii complex</taxon>
    </lineage>
</organism>
<dbReference type="SMART" id="SM00382">
    <property type="entry name" value="AAA"/>
    <property type="match status" value="1"/>
</dbReference>
<feature type="domain" description="AAA+ ATPase" evidence="6">
    <location>
        <begin position="1098"/>
        <end position="1260"/>
    </location>
</feature>
<evidence type="ECO:0000256" key="4">
    <source>
        <dbReference type="SAM" id="MobiDB-lite"/>
    </source>
</evidence>
<dbReference type="GO" id="GO:0016887">
    <property type="term" value="F:ATP hydrolysis activity"/>
    <property type="evidence" value="ECO:0007669"/>
    <property type="project" value="InterPro"/>
</dbReference>
<protein>
    <submittedName>
        <fullName evidence="7">Peroxisomal biogenesis factor 6</fullName>
    </submittedName>
</protein>
<proteinExistence type="predicted"/>
<evidence type="ECO:0000256" key="5">
    <source>
        <dbReference type="SAM" id="Phobius"/>
    </source>
</evidence>
<feature type="compositionally biased region" description="Acidic residues" evidence="4">
    <location>
        <begin position="661"/>
        <end position="672"/>
    </location>
</feature>
<dbReference type="InterPro" id="IPR003960">
    <property type="entry name" value="ATPase_AAA_CS"/>
</dbReference>
<dbReference type="SUPFAM" id="SSF52540">
    <property type="entry name" value="P-loop containing nucleoside triphosphate hydrolases"/>
    <property type="match status" value="1"/>
</dbReference>
<dbReference type="Gene3D" id="1.10.8.60">
    <property type="match status" value="1"/>
</dbReference>
<dbReference type="Proteomes" id="UP001224775">
    <property type="component" value="Unassembled WGS sequence"/>
</dbReference>
<dbReference type="InterPro" id="IPR027417">
    <property type="entry name" value="P-loop_NTPase"/>
</dbReference>
<dbReference type="GO" id="GO:0005778">
    <property type="term" value="C:peroxisomal membrane"/>
    <property type="evidence" value="ECO:0007669"/>
    <property type="project" value="TreeGrafter"/>
</dbReference>
<feature type="region of interest" description="Disordered" evidence="4">
    <location>
        <begin position="654"/>
        <end position="675"/>
    </location>
</feature>
<evidence type="ECO:0000256" key="1">
    <source>
        <dbReference type="ARBA" id="ARBA00022741"/>
    </source>
</evidence>
<accession>A0AAD9DGZ5</accession>
<keyword evidence="5" id="KW-0812">Transmembrane</keyword>
<evidence type="ECO:0000256" key="2">
    <source>
        <dbReference type="ARBA" id="ARBA00022840"/>
    </source>
</evidence>
<dbReference type="InterPro" id="IPR003959">
    <property type="entry name" value="ATPase_AAA_core"/>
</dbReference>
<feature type="transmembrane region" description="Helical" evidence="5">
    <location>
        <begin position="63"/>
        <end position="87"/>
    </location>
</feature>
<dbReference type="PANTHER" id="PTHR23077:SF9">
    <property type="entry name" value="PEROXISOMAL ATPASE PEX6"/>
    <property type="match status" value="1"/>
</dbReference>
<dbReference type="Pfam" id="PF09336">
    <property type="entry name" value="Vps4_C"/>
    <property type="match status" value="1"/>
</dbReference>
<dbReference type="GO" id="GO:0005829">
    <property type="term" value="C:cytosol"/>
    <property type="evidence" value="ECO:0007669"/>
    <property type="project" value="TreeGrafter"/>
</dbReference>
<keyword evidence="2" id="KW-0067">ATP-binding</keyword>
<evidence type="ECO:0000313" key="8">
    <source>
        <dbReference type="Proteomes" id="UP001224775"/>
    </source>
</evidence>
<dbReference type="InterPro" id="IPR050168">
    <property type="entry name" value="AAA_ATPase_domain"/>
</dbReference>
<dbReference type="Gene3D" id="3.40.50.300">
    <property type="entry name" value="P-loop containing nucleotide triphosphate hydrolases"/>
    <property type="match status" value="1"/>
</dbReference>
<dbReference type="InterPro" id="IPR054220">
    <property type="entry name" value="DUF6940"/>
</dbReference>
<keyword evidence="5" id="KW-1133">Transmembrane helix</keyword>
<evidence type="ECO:0000256" key="3">
    <source>
        <dbReference type="ARBA" id="ARBA00023054"/>
    </source>
</evidence>
<dbReference type="Pfam" id="PF00004">
    <property type="entry name" value="AAA"/>
    <property type="match status" value="1"/>
</dbReference>
<keyword evidence="3" id="KW-0175">Coiled coil</keyword>
<feature type="region of interest" description="Disordered" evidence="4">
    <location>
        <begin position="401"/>
        <end position="424"/>
    </location>
</feature>
<name>A0AAD9DGZ5_9STRA</name>
<dbReference type="GO" id="GO:0005524">
    <property type="term" value="F:ATP binding"/>
    <property type="evidence" value="ECO:0007669"/>
    <property type="project" value="UniProtKB-KW"/>
</dbReference>
<comment type="caution">
    <text evidence="7">The sequence shown here is derived from an EMBL/GenBank/DDBJ whole genome shotgun (WGS) entry which is preliminary data.</text>
</comment>
<gene>
    <name evidence="7" type="ORF">QTG54_003379</name>
</gene>
<dbReference type="EMBL" id="JATAAI010000005">
    <property type="protein sequence ID" value="KAK1745455.1"/>
    <property type="molecule type" value="Genomic_DNA"/>
</dbReference>
<keyword evidence="5" id="KW-0472">Membrane</keyword>
<dbReference type="FunFam" id="3.40.50.300:FF:001025">
    <property type="entry name" value="ATPase family, AAA domain-containing 2B"/>
    <property type="match status" value="1"/>
</dbReference>
<dbReference type="Pfam" id="PF22086">
    <property type="entry name" value="DUF6940"/>
    <property type="match status" value="1"/>
</dbReference>
<dbReference type="PANTHER" id="PTHR23077">
    <property type="entry name" value="AAA-FAMILY ATPASE"/>
    <property type="match status" value="1"/>
</dbReference>
<dbReference type="InterPro" id="IPR015415">
    <property type="entry name" value="Spast_Vps4_C"/>
</dbReference>
<evidence type="ECO:0000259" key="6">
    <source>
        <dbReference type="SMART" id="SM00382"/>
    </source>
</evidence>
<dbReference type="InterPro" id="IPR003593">
    <property type="entry name" value="AAA+_ATPase"/>
</dbReference>
<keyword evidence="1" id="KW-0547">Nucleotide-binding</keyword>